<feature type="transmembrane region" description="Helical" evidence="2">
    <location>
        <begin position="12"/>
        <end position="31"/>
    </location>
</feature>
<dbReference type="PANTHER" id="PTHR33392">
    <property type="entry name" value="POLYISOPRENYL-TEICHOIC ACID--PEPTIDOGLYCAN TEICHOIC ACID TRANSFERASE TAGU"/>
    <property type="match status" value="1"/>
</dbReference>
<dbReference type="AlphaFoldDB" id="A0A9D1PIY1"/>
<feature type="domain" description="Cell envelope-related transcriptional attenuator" evidence="3">
    <location>
        <begin position="79"/>
        <end position="237"/>
    </location>
</feature>
<dbReference type="EMBL" id="DXIE01000033">
    <property type="protein sequence ID" value="HIV62318.1"/>
    <property type="molecule type" value="Genomic_DNA"/>
</dbReference>
<evidence type="ECO:0000313" key="4">
    <source>
        <dbReference type="EMBL" id="HIV62318.1"/>
    </source>
</evidence>
<gene>
    <name evidence="4" type="ORF">H9746_05715</name>
</gene>
<evidence type="ECO:0000259" key="3">
    <source>
        <dbReference type="Pfam" id="PF03816"/>
    </source>
</evidence>
<dbReference type="NCBIfam" id="TIGR00350">
    <property type="entry name" value="lytR_cpsA_psr"/>
    <property type="match status" value="1"/>
</dbReference>
<dbReference type="Gene3D" id="3.40.630.190">
    <property type="entry name" value="LCP protein"/>
    <property type="match status" value="1"/>
</dbReference>
<dbReference type="PANTHER" id="PTHR33392:SF6">
    <property type="entry name" value="POLYISOPRENYL-TEICHOIC ACID--PEPTIDOGLYCAN TEICHOIC ACID TRANSFERASE TAGU"/>
    <property type="match status" value="1"/>
</dbReference>
<comment type="caution">
    <text evidence="4">The sequence shown here is derived from an EMBL/GenBank/DDBJ whole genome shotgun (WGS) entry which is preliminary data.</text>
</comment>
<reference evidence="4" key="1">
    <citation type="journal article" date="2021" name="PeerJ">
        <title>Extensive microbial diversity within the chicken gut microbiome revealed by metagenomics and culture.</title>
        <authorList>
            <person name="Gilroy R."/>
            <person name="Ravi A."/>
            <person name="Getino M."/>
            <person name="Pursley I."/>
            <person name="Horton D.L."/>
            <person name="Alikhan N.F."/>
            <person name="Baker D."/>
            <person name="Gharbi K."/>
            <person name="Hall N."/>
            <person name="Watson M."/>
            <person name="Adriaenssens E.M."/>
            <person name="Foster-Nyarko E."/>
            <person name="Jarju S."/>
            <person name="Secka A."/>
            <person name="Antonio M."/>
            <person name="Oren A."/>
            <person name="Chaudhuri R.R."/>
            <person name="La Ragione R."/>
            <person name="Hildebrand F."/>
            <person name="Pallen M.J."/>
        </authorList>
    </citation>
    <scope>NUCLEOTIDE SEQUENCE</scope>
    <source>
        <strain evidence="4">CHK193-4272</strain>
    </source>
</reference>
<dbReference type="Proteomes" id="UP000886808">
    <property type="component" value="Unassembled WGS sequence"/>
</dbReference>
<evidence type="ECO:0000256" key="2">
    <source>
        <dbReference type="SAM" id="Phobius"/>
    </source>
</evidence>
<keyword evidence="2" id="KW-0812">Transmembrane</keyword>
<comment type="similarity">
    <text evidence="1">Belongs to the LytR/CpsA/Psr (LCP) family.</text>
</comment>
<reference evidence="4" key="2">
    <citation type="submission" date="2021-04" db="EMBL/GenBank/DDBJ databases">
        <authorList>
            <person name="Gilroy R."/>
        </authorList>
    </citation>
    <scope>NUCLEOTIDE SEQUENCE</scope>
    <source>
        <strain evidence="4">CHK193-4272</strain>
    </source>
</reference>
<evidence type="ECO:0000256" key="1">
    <source>
        <dbReference type="ARBA" id="ARBA00006068"/>
    </source>
</evidence>
<name>A0A9D1PIY1_9FIRM</name>
<proteinExistence type="inferred from homology"/>
<protein>
    <submittedName>
        <fullName evidence="4">LCP family protein</fullName>
    </submittedName>
</protein>
<evidence type="ECO:0000313" key="5">
    <source>
        <dbReference type="Proteomes" id="UP000886808"/>
    </source>
</evidence>
<accession>A0A9D1PIY1</accession>
<sequence length="317" mass="35724">MTLRRFFRILRRWTFLAIIIAGLFFGGKFVYNSFFSYTHDNSLDNVSDEELAVNVKPQTGVTNIALFGVDTRSNGEPVRSDSMMVMSVDSDNGTIKLVSLMRDSRVEVEDHGTQKLCHAYSFGGAKLAIKTINQSFGLDITDYAEVNFQQMAELIEAIGGVNIDVSDAERKEANKYITEYYESYGLEPILIEQTGYQRLNGVQAMTYARIRKGGTGDDWGRVERQGIVLNAMFAEIKNKSLPELITLMPKLMPYITTSLTKTEMISLAKGALSKGIPEIEHYRVPEDGQWNYGGSHDEYIVYDLNKAAETIDNYLYT</sequence>
<keyword evidence="2" id="KW-1133">Transmembrane helix</keyword>
<dbReference type="Pfam" id="PF03816">
    <property type="entry name" value="LytR_cpsA_psr"/>
    <property type="match status" value="1"/>
</dbReference>
<keyword evidence="2" id="KW-0472">Membrane</keyword>
<organism evidence="4 5">
    <name type="scientific">Candidatus Butyricicoccus avistercoris</name>
    <dbReference type="NCBI Taxonomy" id="2838518"/>
    <lineage>
        <taxon>Bacteria</taxon>
        <taxon>Bacillati</taxon>
        <taxon>Bacillota</taxon>
        <taxon>Clostridia</taxon>
        <taxon>Eubacteriales</taxon>
        <taxon>Butyricicoccaceae</taxon>
        <taxon>Butyricicoccus</taxon>
    </lineage>
</organism>
<dbReference type="InterPro" id="IPR004474">
    <property type="entry name" value="LytR_CpsA_psr"/>
</dbReference>
<dbReference type="InterPro" id="IPR050922">
    <property type="entry name" value="LytR/CpsA/Psr_CW_biosynth"/>
</dbReference>